<reference evidence="2 3" key="1">
    <citation type="submission" date="2018-02" db="EMBL/GenBank/DDBJ databases">
        <title>Comparative genomes isolates from brazilian mangrove.</title>
        <authorList>
            <person name="Araujo J.E."/>
            <person name="Taketani R.G."/>
            <person name="Silva M.C.P."/>
            <person name="Loureco M.V."/>
            <person name="Andreote F.D."/>
        </authorList>
    </citation>
    <scope>NUCLEOTIDE SEQUENCE [LARGE SCALE GENOMIC DNA]</scope>
    <source>
        <strain evidence="2 3">NAP PRIS-MGV</strain>
    </source>
</reference>
<comment type="caution">
    <text evidence="2">The sequence shown here is derived from an EMBL/GenBank/DDBJ whole genome shotgun (WGS) entry which is preliminary data.</text>
</comment>
<evidence type="ECO:0000256" key="1">
    <source>
        <dbReference type="SAM" id="SignalP"/>
    </source>
</evidence>
<keyword evidence="1" id="KW-0732">Signal</keyword>
<proteinExistence type="predicted"/>
<evidence type="ECO:0000313" key="3">
    <source>
        <dbReference type="Proteomes" id="UP000239388"/>
    </source>
</evidence>
<gene>
    <name evidence="2" type="ORF">C5Y98_16555</name>
</gene>
<accession>A0A2S8FNT7</accession>
<sequence length="506" mass="55980">MIRPLLWVSLAVLFSSIFTPVSQAQFRELTKRIPDGANTIIFIDVNKLQNSPLGKSENWRAKQEKAFDAGLEMVPPQALEFVAAAKLDLATKRPDWQVGLMKLAYDPSIAKVAVRYQGTTDKIANRSVAVIPGDIYVVKFLENIVGYGMPANRQDAAQWINRYYDNSLRGLSPYLAEAQTFADNGSPIIVALDLTHALSTSLLRPRLDELQSLKGKDIDLDKLAEALAGIRGISLGVTVGQDMVGAVKVDFSSDMSFLGDTAKPLLLEALGRQGMMIDELHDWTPAIHGKTIQLTGKLYPSGLRRILSLVETPPSLQESVMKSQGDPQSAEAESEKDLTIAASKLYYKSVVSLLDELRSDKKNRTTLGQISVWFDKYARRIDRLPIANVDPELLAYGKYVSDTLRGGSTDVTDAAARKRIRSQEVPEQYDISTYSAPIGVTNWSGGYSWNGWEATPDWQRTAKLQSQVRTEENIKGARSANQVMSELDGASADIRRKMTQKYGVEF</sequence>
<dbReference type="RefSeq" id="WP_105355620.1">
    <property type="nucleotide sequence ID" value="NZ_PUIB01000017.1"/>
</dbReference>
<organism evidence="2 3">
    <name type="scientific">Blastopirellula marina</name>
    <dbReference type="NCBI Taxonomy" id="124"/>
    <lineage>
        <taxon>Bacteria</taxon>
        <taxon>Pseudomonadati</taxon>
        <taxon>Planctomycetota</taxon>
        <taxon>Planctomycetia</taxon>
        <taxon>Pirellulales</taxon>
        <taxon>Pirellulaceae</taxon>
        <taxon>Blastopirellula</taxon>
    </lineage>
</organism>
<dbReference type="Proteomes" id="UP000239388">
    <property type="component" value="Unassembled WGS sequence"/>
</dbReference>
<feature type="chain" id="PRO_5015621423" description="DUF1598 domain-containing protein" evidence="1">
    <location>
        <begin position="25"/>
        <end position="506"/>
    </location>
</feature>
<dbReference type="OrthoDB" id="258179at2"/>
<dbReference type="AlphaFoldDB" id="A0A2S8FNT7"/>
<protein>
    <recommendedName>
        <fullName evidence="4">DUF1598 domain-containing protein</fullName>
    </recommendedName>
</protein>
<evidence type="ECO:0000313" key="2">
    <source>
        <dbReference type="EMBL" id="PQO33838.1"/>
    </source>
</evidence>
<name>A0A2S8FNT7_9BACT</name>
<feature type="signal peptide" evidence="1">
    <location>
        <begin position="1"/>
        <end position="24"/>
    </location>
</feature>
<evidence type="ECO:0008006" key="4">
    <source>
        <dbReference type="Google" id="ProtNLM"/>
    </source>
</evidence>
<dbReference type="EMBL" id="PUIB01000017">
    <property type="protein sequence ID" value="PQO33838.1"/>
    <property type="molecule type" value="Genomic_DNA"/>
</dbReference>